<dbReference type="Gene3D" id="3.10.120.10">
    <property type="entry name" value="Cytochrome b5-like heme/steroid binding domain"/>
    <property type="match status" value="1"/>
</dbReference>
<dbReference type="GO" id="GO:0004128">
    <property type="term" value="F:cytochrome-b5 reductase activity, acting on NAD(P)H"/>
    <property type="evidence" value="ECO:0007669"/>
    <property type="project" value="TreeGrafter"/>
</dbReference>
<accession>A0A922LCU6</accession>
<dbReference type="InterPro" id="IPR001199">
    <property type="entry name" value="Cyt_B5-like_heme/steroid-bd"/>
</dbReference>
<dbReference type="PROSITE" id="PS00191">
    <property type="entry name" value="CYTOCHROME_B5_1"/>
    <property type="match status" value="1"/>
</dbReference>
<dbReference type="GO" id="GO:0006801">
    <property type="term" value="P:superoxide metabolic process"/>
    <property type="evidence" value="ECO:0007669"/>
    <property type="project" value="TreeGrafter"/>
</dbReference>
<dbReference type="AlphaFoldDB" id="A0A922LCU6"/>
<evidence type="ECO:0000313" key="7">
    <source>
        <dbReference type="EMBL" id="KAH7641314.1"/>
    </source>
</evidence>
<protein>
    <submittedName>
        <fullName evidence="7 8">Cytochrome b5 reductase 4</fullName>
    </submittedName>
</protein>
<reference evidence="8" key="1">
    <citation type="submission" date="2013-05" db="EMBL/GenBank/DDBJ databases">
        <authorList>
            <person name="Yim A.K.Y."/>
            <person name="Chan T.F."/>
            <person name="Ji K.M."/>
            <person name="Liu X.Y."/>
            <person name="Zhou J.W."/>
            <person name="Li R.Q."/>
            <person name="Yang K.Y."/>
            <person name="Li J."/>
            <person name="Li M."/>
            <person name="Law P.T.W."/>
            <person name="Wu Y.L."/>
            <person name="Cai Z.L."/>
            <person name="Qin H."/>
            <person name="Bao Y."/>
            <person name="Leung R.K.K."/>
            <person name="Ng P.K.S."/>
            <person name="Zou J."/>
            <person name="Zhong X.J."/>
            <person name="Ran P.X."/>
            <person name="Zhong N.S."/>
            <person name="Liu Z.G."/>
            <person name="Tsui S.K.W."/>
        </authorList>
    </citation>
    <scope>NUCLEOTIDE SEQUENCE</scope>
    <source>
        <strain evidence="8">Derf</strain>
        <tissue evidence="8">Whole organism</tissue>
    </source>
</reference>
<comment type="caution">
    <text evidence="8">The sequence shown here is derived from an EMBL/GenBank/DDBJ whole genome shotgun (WGS) entry which is preliminary data.</text>
</comment>
<dbReference type="Proteomes" id="UP000828236">
    <property type="component" value="Unassembled WGS sequence"/>
</dbReference>
<dbReference type="SMART" id="SM01117">
    <property type="entry name" value="Cyt-b5"/>
    <property type="match status" value="1"/>
</dbReference>
<keyword evidence="2 4" id="KW-0479">Metal-binding</keyword>
<keyword evidence="9" id="KW-1185">Reference proteome</keyword>
<evidence type="ECO:0000256" key="2">
    <source>
        <dbReference type="ARBA" id="ARBA00022723"/>
    </source>
</evidence>
<evidence type="ECO:0000256" key="3">
    <source>
        <dbReference type="ARBA" id="ARBA00023004"/>
    </source>
</evidence>
<evidence type="ECO:0000313" key="9">
    <source>
        <dbReference type="Proteomes" id="UP000790347"/>
    </source>
</evidence>
<keyword evidence="3 4" id="KW-0408">Iron</keyword>
<dbReference type="InterPro" id="IPR036400">
    <property type="entry name" value="Cyt_B5-like_heme/steroid_sf"/>
</dbReference>
<feature type="domain" description="Cytochrome b5 heme-binding" evidence="6">
    <location>
        <begin position="70"/>
        <end position="146"/>
    </location>
</feature>
<feature type="region of interest" description="Disordered" evidence="5">
    <location>
        <begin position="1"/>
        <end position="33"/>
    </location>
</feature>
<dbReference type="EMBL" id="SDOV01000004">
    <property type="protein sequence ID" value="KAH7641314.1"/>
    <property type="molecule type" value="Genomic_DNA"/>
</dbReference>
<sequence length="152" mass="16369">MNDSNKDIPRASLNVSTTSTSGGGGGNATGSGRTKVALKPGYGLMGWVRFTSNSSNLTGIQPKSGNDPRTNIITMIELSKHDQPDDCWIAIRGKVFNVTAYLDYHPGGMDELMKGAGKNATSMFEDVHSWVNYESLLEKCFIGRLAGYDLSS</sequence>
<reference evidence="8" key="4">
    <citation type="journal article" date="2022" name="Res Sq">
        <title>Comparative Genomics Reveals Insights into the Divergent Evolution of Astigmatic Mites and Household Pest Adaptations.</title>
        <authorList>
            <person name="Xiong Q."/>
            <person name="Wan A.T.-Y."/>
            <person name="Liu X.-Y."/>
            <person name="Fung C.S.-H."/>
            <person name="Xiao X."/>
            <person name="Malainual N."/>
            <person name="Hou J."/>
            <person name="Wang L."/>
            <person name="Wang M."/>
            <person name="Yang K."/>
            <person name="Cui Y."/>
            <person name="Leung E."/>
            <person name="Nong W."/>
            <person name="Shin S.-K."/>
            <person name="Au S."/>
            <person name="Jeong K.Y."/>
            <person name="Chew F.T."/>
            <person name="Hui J."/>
            <person name="Leung T.F."/>
            <person name="Tungtrongchitr A."/>
            <person name="Zhong N."/>
            <person name="Liu Z."/>
            <person name="Tsui S."/>
        </authorList>
    </citation>
    <scope>NUCLEOTIDE SEQUENCE</scope>
    <source>
        <strain evidence="8">Derf</strain>
        <tissue evidence="8">Whole organism</tissue>
    </source>
</reference>
<comment type="similarity">
    <text evidence="4">Belongs to the cytochrome b5 family.</text>
</comment>
<dbReference type="FunFam" id="3.10.120.10:FF:000001">
    <property type="entry name" value="Cytochrome b5 reductase 4"/>
    <property type="match status" value="1"/>
</dbReference>
<dbReference type="Pfam" id="PF00173">
    <property type="entry name" value="Cyt-b5"/>
    <property type="match status" value="1"/>
</dbReference>
<reference evidence="7" key="2">
    <citation type="submission" date="2020-06" db="EMBL/GenBank/DDBJ databases">
        <authorList>
            <person name="Ji K."/>
            <person name="Li J."/>
        </authorList>
    </citation>
    <scope>NUCLEOTIDE SEQUENCE</scope>
    <source>
        <strain evidence="7">JKM2019</strain>
        <tissue evidence="7">Whole body</tissue>
    </source>
</reference>
<evidence type="ECO:0000256" key="1">
    <source>
        <dbReference type="ARBA" id="ARBA00022617"/>
    </source>
</evidence>
<reference evidence="7" key="3">
    <citation type="journal article" date="2021" name="World Allergy Organ. J.">
        <title>Chromosome-level assembly of Dermatophagoides farinae genome and transcriptome reveals two novel allergens Der f 37 and Der f 39.</title>
        <authorList>
            <person name="Chen J."/>
            <person name="Cai Z."/>
            <person name="Fan D."/>
            <person name="Hu J."/>
            <person name="Hou Y."/>
            <person name="He Y."/>
            <person name="Zhang Z."/>
            <person name="Zhao Z."/>
            <person name="Gao P."/>
            <person name="Hu W."/>
            <person name="Sun J."/>
            <person name="Li J."/>
            <person name="Ji K."/>
        </authorList>
    </citation>
    <scope>NUCLEOTIDE SEQUENCE</scope>
    <source>
        <strain evidence="7">JKM2019</strain>
    </source>
</reference>
<gene>
    <name evidence="8" type="primary">CYB5R4</name>
    <name evidence="8" type="ORF">DERF_001124</name>
    <name evidence="7" type="ORF">HUG17_4358</name>
</gene>
<evidence type="ECO:0000256" key="5">
    <source>
        <dbReference type="SAM" id="MobiDB-lite"/>
    </source>
</evidence>
<dbReference type="PANTHER" id="PTHR46237">
    <property type="entry name" value="CYTOCHROME B5 REDUCTASE 4 FAMILY MEMBER"/>
    <property type="match status" value="1"/>
</dbReference>
<dbReference type="SUPFAM" id="SSF55856">
    <property type="entry name" value="Cytochrome b5-like heme/steroid binding domain"/>
    <property type="match status" value="1"/>
</dbReference>
<organism evidence="8 9">
    <name type="scientific">Dermatophagoides farinae</name>
    <name type="common">American house dust mite</name>
    <dbReference type="NCBI Taxonomy" id="6954"/>
    <lineage>
        <taxon>Eukaryota</taxon>
        <taxon>Metazoa</taxon>
        <taxon>Ecdysozoa</taxon>
        <taxon>Arthropoda</taxon>
        <taxon>Chelicerata</taxon>
        <taxon>Arachnida</taxon>
        <taxon>Acari</taxon>
        <taxon>Acariformes</taxon>
        <taxon>Sarcoptiformes</taxon>
        <taxon>Astigmata</taxon>
        <taxon>Psoroptidia</taxon>
        <taxon>Analgoidea</taxon>
        <taxon>Pyroglyphidae</taxon>
        <taxon>Dermatophagoidinae</taxon>
        <taxon>Dermatophagoides</taxon>
    </lineage>
</organism>
<dbReference type="PRINTS" id="PR00363">
    <property type="entry name" value="CYTOCHROMEB5"/>
</dbReference>
<dbReference type="EMBL" id="ASGP02000001">
    <property type="protein sequence ID" value="KAH9527080.1"/>
    <property type="molecule type" value="Genomic_DNA"/>
</dbReference>
<dbReference type="InterPro" id="IPR018506">
    <property type="entry name" value="Cyt_B5_heme-BS"/>
</dbReference>
<proteinExistence type="inferred from homology"/>
<evidence type="ECO:0000259" key="6">
    <source>
        <dbReference type="PROSITE" id="PS50255"/>
    </source>
</evidence>
<evidence type="ECO:0000256" key="4">
    <source>
        <dbReference type="RuleBase" id="RU362121"/>
    </source>
</evidence>
<dbReference type="PANTHER" id="PTHR46237:SF1">
    <property type="entry name" value="CYTOCHROME B5 REDUCTASE 4"/>
    <property type="match status" value="1"/>
</dbReference>
<keyword evidence="1 4" id="KW-0349">Heme</keyword>
<dbReference type="PROSITE" id="PS50255">
    <property type="entry name" value="CYTOCHROME_B5_2"/>
    <property type="match status" value="1"/>
</dbReference>
<dbReference type="GO" id="GO:0046872">
    <property type="term" value="F:metal ion binding"/>
    <property type="evidence" value="ECO:0007669"/>
    <property type="project" value="UniProtKB-UniRule"/>
</dbReference>
<dbReference type="GO" id="GO:0020037">
    <property type="term" value="F:heme binding"/>
    <property type="evidence" value="ECO:0007669"/>
    <property type="project" value="UniProtKB-UniRule"/>
</dbReference>
<dbReference type="Proteomes" id="UP000790347">
    <property type="component" value="Unassembled WGS sequence"/>
</dbReference>
<dbReference type="GO" id="GO:0005783">
    <property type="term" value="C:endoplasmic reticulum"/>
    <property type="evidence" value="ECO:0007669"/>
    <property type="project" value="TreeGrafter"/>
</dbReference>
<dbReference type="InterPro" id="IPR051872">
    <property type="entry name" value="Cytochrome_b5/Flavoprotein_Rdt"/>
</dbReference>
<name>A0A922LCU6_DERFA</name>
<evidence type="ECO:0000313" key="8">
    <source>
        <dbReference type="EMBL" id="KAH9527080.1"/>
    </source>
</evidence>